<sequence length="141" mass="14797">MRSASGSDIRCVLGMLGVDVHSKGLRTLARLLRDRGVTIVYLGEHNSPDGMAHAVAVEDADVVGVSFSTSTYVPHTTALLAAMRRAGVADVPLMVGGLIHPDDEPTLLNAGVAAVFGPSSTTEEIMNFLTDLPRARDRAAS</sequence>
<evidence type="ECO:0000256" key="2">
    <source>
        <dbReference type="ARBA" id="ARBA00022628"/>
    </source>
</evidence>
<dbReference type="PANTHER" id="PTHR48101:SF1">
    <property type="entry name" value="METHYLMALONYL-COA MUTASE, LARGE SUBUNIT"/>
    <property type="match status" value="1"/>
</dbReference>
<dbReference type="PANTHER" id="PTHR48101">
    <property type="entry name" value="METHYLMALONYL-COA MUTASE, MITOCHONDRIAL-RELATED"/>
    <property type="match status" value="1"/>
</dbReference>
<gene>
    <name evidence="7" type="ORF">SAMN06265360_1319</name>
</gene>
<dbReference type="Pfam" id="PF02310">
    <property type="entry name" value="B12-binding"/>
    <property type="match status" value="1"/>
</dbReference>
<reference evidence="7 8" key="1">
    <citation type="submission" date="2017-06" db="EMBL/GenBank/DDBJ databases">
        <authorList>
            <person name="Kim H.J."/>
            <person name="Triplett B.A."/>
        </authorList>
    </citation>
    <scope>NUCLEOTIDE SEQUENCE [LARGE SCALE GENOMIC DNA]</scope>
    <source>
        <strain evidence="7 8">DSM 45207</strain>
    </source>
</reference>
<evidence type="ECO:0000313" key="7">
    <source>
        <dbReference type="EMBL" id="SNR90894.1"/>
    </source>
</evidence>
<dbReference type="GO" id="GO:0016853">
    <property type="term" value="F:isomerase activity"/>
    <property type="evidence" value="ECO:0007669"/>
    <property type="project" value="UniProtKB-KW"/>
</dbReference>
<dbReference type="AlphaFoldDB" id="A0A239A754"/>
<evidence type="ECO:0000313" key="8">
    <source>
        <dbReference type="Proteomes" id="UP000198348"/>
    </source>
</evidence>
<keyword evidence="2" id="KW-0846">Cobalamin</keyword>
<feature type="domain" description="B12-binding" evidence="6">
    <location>
        <begin position="8"/>
        <end position="136"/>
    </location>
</feature>
<dbReference type="OrthoDB" id="9788468at2"/>
<dbReference type="InterPro" id="IPR036724">
    <property type="entry name" value="Cobalamin-bd_sf"/>
</dbReference>
<keyword evidence="5" id="KW-0170">Cobalt</keyword>
<keyword evidence="8" id="KW-1185">Reference proteome</keyword>
<dbReference type="InterPro" id="IPR006159">
    <property type="entry name" value="Acid_CoA_mut_C"/>
</dbReference>
<evidence type="ECO:0000256" key="5">
    <source>
        <dbReference type="ARBA" id="ARBA00023285"/>
    </source>
</evidence>
<evidence type="ECO:0000259" key="6">
    <source>
        <dbReference type="PROSITE" id="PS51332"/>
    </source>
</evidence>
<dbReference type="Gene3D" id="3.40.50.280">
    <property type="entry name" value="Cobalamin-binding domain"/>
    <property type="match status" value="1"/>
</dbReference>
<keyword evidence="4" id="KW-0413">Isomerase</keyword>
<keyword evidence="3" id="KW-0479">Metal-binding</keyword>
<accession>A0A239A754</accession>
<evidence type="ECO:0000256" key="3">
    <source>
        <dbReference type="ARBA" id="ARBA00022723"/>
    </source>
</evidence>
<evidence type="ECO:0000256" key="1">
    <source>
        <dbReference type="ARBA" id="ARBA00001922"/>
    </source>
</evidence>
<name>A0A239A754_9PSEU</name>
<comment type="cofactor">
    <cofactor evidence="1">
        <name>adenosylcob(III)alamin</name>
        <dbReference type="ChEBI" id="CHEBI:18408"/>
    </cofactor>
</comment>
<dbReference type="Proteomes" id="UP000198348">
    <property type="component" value="Unassembled WGS sequence"/>
</dbReference>
<proteinExistence type="predicted"/>
<dbReference type="RefSeq" id="WP_089303322.1">
    <property type="nucleotide sequence ID" value="NZ_FZNW01000031.1"/>
</dbReference>
<evidence type="ECO:0000256" key="4">
    <source>
        <dbReference type="ARBA" id="ARBA00023235"/>
    </source>
</evidence>
<dbReference type="NCBIfam" id="TIGR00640">
    <property type="entry name" value="acid_CoA_mut_C"/>
    <property type="match status" value="1"/>
</dbReference>
<dbReference type="PROSITE" id="PS51332">
    <property type="entry name" value="B12_BINDING"/>
    <property type="match status" value="1"/>
</dbReference>
<organism evidence="7 8">
    <name type="scientific">Haloechinothrix alba</name>
    <dbReference type="NCBI Taxonomy" id="664784"/>
    <lineage>
        <taxon>Bacteria</taxon>
        <taxon>Bacillati</taxon>
        <taxon>Actinomycetota</taxon>
        <taxon>Actinomycetes</taxon>
        <taxon>Pseudonocardiales</taxon>
        <taxon>Pseudonocardiaceae</taxon>
        <taxon>Haloechinothrix</taxon>
    </lineage>
</organism>
<dbReference type="InterPro" id="IPR006158">
    <property type="entry name" value="Cobalamin-bd"/>
</dbReference>
<dbReference type="GO" id="GO:0046872">
    <property type="term" value="F:metal ion binding"/>
    <property type="evidence" value="ECO:0007669"/>
    <property type="project" value="UniProtKB-KW"/>
</dbReference>
<dbReference type="GO" id="GO:0031419">
    <property type="term" value="F:cobalamin binding"/>
    <property type="evidence" value="ECO:0007669"/>
    <property type="project" value="UniProtKB-KW"/>
</dbReference>
<dbReference type="EMBL" id="FZNW01000031">
    <property type="protein sequence ID" value="SNR90894.1"/>
    <property type="molecule type" value="Genomic_DNA"/>
</dbReference>
<dbReference type="SUPFAM" id="SSF52242">
    <property type="entry name" value="Cobalamin (vitamin B12)-binding domain"/>
    <property type="match status" value="1"/>
</dbReference>
<protein>
    <submittedName>
        <fullName evidence="7">Methylmalonyl-CoA mutase, C-terminal domain</fullName>
    </submittedName>
</protein>